<proteinExistence type="predicted"/>
<dbReference type="Proteomes" id="UP001500630">
    <property type="component" value="Unassembled WGS sequence"/>
</dbReference>
<accession>A0ABP6YQB0</accession>
<protein>
    <submittedName>
        <fullName evidence="1">Uncharacterized protein</fullName>
    </submittedName>
</protein>
<dbReference type="EMBL" id="BAABDQ010000024">
    <property type="protein sequence ID" value="GAA3588158.1"/>
    <property type="molecule type" value="Genomic_DNA"/>
</dbReference>
<sequence length="188" mass="20223">MVNGVPHSGPSTATMPNPIVALPDGRAGDIRSADTQPIGFGRAPHIRIAPPPVETAVVRVLRRQRSHLVVGTLLAGSADHLSDRAAKAWATRRLVASRLLPWRLLDEADPAGGWHTTSGLLVERYALYRHPGGWRLLGEVSWAARPRIATDEVAQAWADDVLRLDGPLGWSRATDAPGATTWYAEDGG</sequence>
<reference evidence="2" key="1">
    <citation type="journal article" date="2019" name="Int. J. Syst. Evol. Microbiol.">
        <title>The Global Catalogue of Microorganisms (GCM) 10K type strain sequencing project: providing services to taxonomists for standard genome sequencing and annotation.</title>
        <authorList>
            <consortium name="The Broad Institute Genomics Platform"/>
            <consortium name="The Broad Institute Genome Sequencing Center for Infectious Disease"/>
            <person name="Wu L."/>
            <person name="Ma J."/>
        </authorList>
    </citation>
    <scope>NUCLEOTIDE SEQUENCE [LARGE SCALE GENOMIC DNA]</scope>
    <source>
        <strain evidence="2">JCM 17326</strain>
    </source>
</reference>
<evidence type="ECO:0000313" key="2">
    <source>
        <dbReference type="Proteomes" id="UP001500630"/>
    </source>
</evidence>
<evidence type="ECO:0000313" key="1">
    <source>
        <dbReference type="EMBL" id="GAA3588158.1"/>
    </source>
</evidence>
<name>A0ABP6YQB0_9ACTN</name>
<gene>
    <name evidence="1" type="ORF">GCM10022419_083070</name>
</gene>
<comment type="caution">
    <text evidence="1">The sequence shown here is derived from an EMBL/GenBank/DDBJ whole genome shotgun (WGS) entry which is preliminary data.</text>
</comment>
<organism evidence="1 2">
    <name type="scientific">Nonomuraea rosea</name>
    <dbReference type="NCBI Taxonomy" id="638574"/>
    <lineage>
        <taxon>Bacteria</taxon>
        <taxon>Bacillati</taxon>
        <taxon>Actinomycetota</taxon>
        <taxon>Actinomycetes</taxon>
        <taxon>Streptosporangiales</taxon>
        <taxon>Streptosporangiaceae</taxon>
        <taxon>Nonomuraea</taxon>
    </lineage>
</organism>
<keyword evidence="2" id="KW-1185">Reference proteome</keyword>